<gene>
    <name evidence="1" type="ORF">BDN72DRAFT_770852</name>
</gene>
<organism evidence="1 2">
    <name type="scientific">Pluteus cervinus</name>
    <dbReference type="NCBI Taxonomy" id="181527"/>
    <lineage>
        <taxon>Eukaryota</taxon>
        <taxon>Fungi</taxon>
        <taxon>Dikarya</taxon>
        <taxon>Basidiomycota</taxon>
        <taxon>Agaricomycotina</taxon>
        <taxon>Agaricomycetes</taxon>
        <taxon>Agaricomycetidae</taxon>
        <taxon>Agaricales</taxon>
        <taxon>Pluteineae</taxon>
        <taxon>Pluteaceae</taxon>
        <taxon>Pluteus</taxon>
    </lineage>
</organism>
<dbReference type="EMBL" id="ML208379">
    <property type="protein sequence ID" value="TFK67308.1"/>
    <property type="molecule type" value="Genomic_DNA"/>
</dbReference>
<proteinExistence type="predicted"/>
<keyword evidence="2" id="KW-1185">Reference proteome</keyword>
<name>A0ACD3AN09_9AGAR</name>
<evidence type="ECO:0000313" key="2">
    <source>
        <dbReference type="Proteomes" id="UP000308600"/>
    </source>
</evidence>
<evidence type="ECO:0000313" key="1">
    <source>
        <dbReference type="EMBL" id="TFK67308.1"/>
    </source>
</evidence>
<dbReference type="Proteomes" id="UP000308600">
    <property type="component" value="Unassembled WGS sequence"/>
</dbReference>
<reference evidence="1 2" key="1">
    <citation type="journal article" date="2019" name="Nat. Ecol. Evol.">
        <title>Megaphylogeny resolves global patterns of mushroom evolution.</title>
        <authorList>
            <person name="Varga T."/>
            <person name="Krizsan K."/>
            <person name="Foldi C."/>
            <person name="Dima B."/>
            <person name="Sanchez-Garcia M."/>
            <person name="Sanchez-Ramirez S."/>
            <person name="Szollosi G.J."/>
            <person name="Szarkandi J.G."/>
            <person name="Papp V."/>
            <person name="Albert L."/>
            <person name="Andreopoulos W."/>
            <person name="Angelini C."/>
            <person name="Antonin V."/>
            <person name="Barry K.W."/>
            <person name="Bougher N.L."/>
            <person name="Buchanan P."/>
            <person name="Buyck B."/>
            <person name="Bense V."/>
            <person name="Catcheside P."/>
            <person name="Chovatia M."/>
            <person name="Cooper J."/>
            <person name="Damon W."/>
            <person name="Desjardin D."/>
            <person name="Finy P."/>
            <person name="Geml J."/>
            <person name="Haridas S."/>
            <person name="Hughes K."/>
            <person name="Justo A."/>
            <person name="Karasinski D."/>
            <person name="Kautmanova I."/>
            <person name="Kiss B."/>
            <person name="Kocsube S."/>
            <person name="Kotiranta H."/>
            <person name="LaButti K.M."/>
            <person name="Lechner B.E."/>
            <person name="Liimatainen K."/>
            <person name="Lipzen A."/>
            <person name="Lukacs Z."/>
            <person name="Mihaltcheva S."/>
            <person name="Morgado L.N."/>
            <person name="Niskanen T."/>
            <person name="Noordeloos M.E."/>
            <person name="Ohm R.A."/>
            <person name="Ortiz-Santana B."/>
            <person name="Ovrebo C."/>
            <person name="Racz N."/>
            <person name="Riley R."/>
            <person name="Savchenko A."/>
            <person name="Shiryaev A."/>
            <person name="Soop K."/>
            <person name="Spirin V."/>
            <person name="Szebenyi C."/>
            <person name="Tomsovsky M."/>
            <person name="Tulloss R.E."/>
            <person name="Uehling J."/>
            <person name="Grigoriev I.V."/>
            <person name="Vagvolgyi C."/>
            <person name="Papp T."/>
            <person name="Martin F.M."/>
            <person name="Miettinen O."/>
            <person name="Hibbett D.S."/>
            <person name="Nagy L.G."/>
        </authorList>
    </citation>
    <scope>NUCLEOTIDE SEQUENCE [LARGE SCALE GENOMIC DNA]</scope>
    <source>
        <strain evidence="1 2">NL-1719</strain>
    </source>
</reference>
<protein>
    <submittedName>
        <fullName evidence="1">Uncharacterized protein</fullName>
    </submittedName>
</protein>
<sequence length="463" mass="50875">MSSNEDSDSSASDVPGPNVTTQNSKSKPQKIRRGEESNDSLSDSEDAPALSHAERRRQRKRQLKAQDQQEGGGKPSIKKRKLEDGTALSKRDPTTDQVPGGRQHSVWVGNMSFKTTTDDLKRFFADVGGITRINMPMKFVAPQEKGAWAGAGKKGENRGFAYVDYSTAEQKQAAIAKSEQPLLGRKLLIKDGRDDFTGRPAASQVEPEGATGSQSHSKTAQKILKVQKQPAAPTLFLGNLGFETTVDDIRQLFEAHRANKGKRTGAVESEETNPTKTEGKEKQKEDLWIRKIRMGTFEDSGLCKGFAFADFVSIEEATNVLLNPRNHLLNGRKLVVEYASPDAVRRGAFKPKPSGDSRATPDHSTRGGKSKKFLSERTKVDTGRMEFDPQVVDRNRGERDTDTAKVQSRNAAKGGKGYARPDDGRRRTDSKQTRQRPRPGAALALAKRESAAIVPSQGQKITF</sequence>
<accession>A0ACD3AN09</accession>